<gene>
    <name evidence="1" type="ORF">GSPATT00021947001</name>
</gene>
<sequence length="120" mass="14776">MIVNLKENFTFPKQCKVYHQPNDEGFKKEKHFQYSTFPLKLNDQYFSRPRLEFLNHKNPFQVHYFPKTQIDILRFDQAHIYKQWFRHLVKSDQRRQSRTNGFGLSQHEFVEKNEIEQIVN</sequence>
<accession>A0E0G2</accession>
<keyword evidence="2" id="KW-1185">Reference proteome</keyword>
<evidence type="ECO:0000313" key="1">
    <source>
        <dbReference type="EMBL" id="CAK88779.1"/>
    </source>
</evidence>
<dbReference type="HOGENOM" id="CLU_2054255_0_0_1"/>
<reference evidence="1 2" key="1">
    <citation type="journal article" date="2006" name="Nature">
        <title>Global trends of whole-genome duplications revealed by the ciliate Paramecium tetraurelia.</title>
        <authorList>
            <consortium name="Genoscope"/>
            <person name="Aury J.-M."/>
            <person name="Jaillon O."/>
            <person name="Duret L."/>
            <person name="Noel B."/>
            <person name="Jubin C."/>
            <person name="Porcel B.M."/>
            <person name="Segurens B."/>
            <person name="Daubin V."/>
            <person name="Anthouard V."/>
            <person name="Aiach N."/>
            <person name="Arnaiz O."/>
            <person name="Billaut A."/>
            <person name="Beisson J."/>
            <person name="Blanc I."/>
            <person name="Bouhouche K."/>
            <person name="Camara F."/>
            <person name="Duharcourt S."/>
            <person name="Guigo R."/>
            <person name="Gogendeau D."/>
            <person name="Katinka M."/>
            <person name="Keller A.-M."/>
            <person name="Kissmehl R."/>
            <person name="Klotz C."/>
            <person name="Koll F."/>
            <person name="Le Moue A."/>
            <person name="Lepere C."/>
            <person name="Malinsky S."/>
            <person name="Nowacki M."/>
            <person name="Nowak J.K."/>
            <person name="Plattner H."/>
            <person name="Poulain J."/>
            <person name="Ruiz F."/>
            <person name="Serrano V."/>
            <person name="Zagulski M."/>
            <person name="Dessen P."/>
            <person name="Betermier M."/>
            <person name="Weissenbach J."/>
            <person name="Scarpelli C."/>
            <person name="Schachter V."/>
            <person name="Sperling L."/>
            <person name="Meyer E."/>
            <person name="Cohen J."/>
            <person name="Wincker P."/>
        </authorList>
    </citation>
    <scope>NUCLEOTIDE SEQUENCE [LARGE SCALE GENOMIC DNA]</scope>
    <source>
        <strain evidence="1 2">Stock d4-2</strain>
    </source>
</reference>
<dbReference type="GeneID" id="5041961"/>
<dbReference type="KEGG" id="ptm:GSPATT00021947001"/>
<dbReference type="Proteomes" id="UP000000600">
    <property type="component" value="Unassembled WGS sequence"/>
</dbReference>
<proteinExistence type="predicted"/>
<organism evidence="1 2">
    <name type="scientific">Paramecium tetraurelia</name>
    <dbReference type="NCBI Taxonomy" id="5888"/>
    <lineage>
        <taxon>Eukaryota</taxon>
        <taxon>Sar</taxon>
        <taxon>Alveolata</taxon>
        <taxon>Ciliophora</taxon>
        <taxon>Intramacronucleata</taxon>
        <taxon>Oligohymenophorea</taxon>
        <taxon>Peniculida</taxon>
        <taxon>Parameciidae</taxon>
        <taxon>Paramecium</taxon>
    </lineage>
</organism>
<evidence type="ECO:0000313" key="2">
    <source>
        <dbReference type="Proteomes" id="UP000000600"/>
    </source>
</evidence>
<protein>
    <submittedName>
        <fullName evidence="1">Uncharacterized protein</fullName>
    </submittedName>
</protein>
<dbReference type="EMBL" id="CT868651">
    <property type="protein sequence ID" value="CAK88779.1"/>
    <property type="molecule type" value="Genomic_DNA"/>
</dbReference>
<dbReference type="AlphaFoldDB" id="A0E0G2"/>
<dbReference type="RefSeq" id="XP_001456176.1">
    <property type="nucleotide sequence ID" value="XM_001456139.1"/>
</dbReference>
<dbReference type="InParanoid" id="A0E0G2"/>
<name>A0E0G2_PARTE</name>